<evidence type="ECO:0000256" key="7">
    <source>
        <dbReference type="ARBA" id="ARBA00047761"/>
    </source>
</evidence>
<dbReference type="GO" id="GO:0004722">
    <property type="term" value="F:protein serine/threonine phosphatase activity"/>
    <property type="evidence" value="ECO:0007669"/>
    <property type="project" value="UniProtKB-EC"/>
</dbReference>
<dbReference type="EC" id="3.1.3.16" evidence="10"/>
<evidence type="ECO:0000256" key="6">
    <source>
        <dbReference type="ARBA" id="ARBA00037818"/>
    </source>
</evidence>
<evidence type="ECO:0000259" key="11">
    <source>
        <dbReference type="PROSITE" id="PS00125"/>
    </source>
</evidence>
<protein>
    <recommendedName>
        <fullName evidence="10">Serine/threonine-protein phosphatase</fullName>
        <ecNumber evidence="10">3.1.3.16</ecNumber>
    </recommendedName>
</protein>
<evidence type="ECO:0000313" key="13">
    <source>
        <dbReference type="WBParaSite" id="PTRK_0000262300.1"/>
    </source>
</evidence>
<evidence type="ECO:0000313" key="12">
    <source>
        <dbReference type="Proteomes" id="UP000038045"/>
    </source>
</evidence>
<evidence type="ECO:0000256" key="9">
    <source>
        <dbReference type="ARBA" id="ARBA00054219"/>
    </source>
</evidence>
<dbReference type="STRING" id="131310.A0A0N4Z681"/>
<dbReference type="PRINTS" id="PR00114">
    <property type="entry name" value="STPHPHTASE"/>
</dbReference>
<sequence length="324" mass="36989">MVETYSITKVDANLSFSIEQLLSRILSVAKEGQILEDIVSINEIKEIIRVAKEIFMEQPVCLEINAPVTICGDIHGQFHDLLRIFYQSGFPSETNYLFLGDYVDRGKQSLETIIYLLCYKILFPDNFFLLRGNHECYKVNRHYGFYDEISRKYQCPELFENFSTLFDCMPLTAIIGDKILCMHGGLSPEIKGRMSIKSIKRPTCPYKNSLVCDLLWADPDRSTKGFSANTRGVSYFFGPDVVKRTCDNLSIELVVRAHQVVQDGYEFFADRKLVTIFSAPHYCGQYANSGAYMTVSSELACNFTVMKPYINTRKVSGPMVKNLF</sequence>
<proteinExistence type="inferred from homology"/>
<keyword evidence="3 10" id="KW-0378">Hydrolase</keyword>
<dbReference type="AlphaFoldDB" id="A0A0N4Z681"/>
<evidence type="ECO:0000256" key="10">
    <source>
        <dbReference type="RuleBase" id="RU004273"/>
    </source>
</evidence>
<dbReference type="Proteomes" id="UP000038045">
    <property type="component" value="Unplaced"/>
</dbReference>
<evidence type="ECO:0000256" key="1">
    <source>
        <dbReference type="ARBA" id="ARBA00008294"/>
    </source>
</evidence>
<dbReference type="SMART" id="SM00156">
    <property type="entry name" value="PP2Ac"/>
    <property type="match status" value="1"/>
</dbReference>
<keyword evidence="2" id="KW-0479">Metal-binding</keyword>
<dbReference type="GO" id="GO:0097723">
    <property type="term" value="P:amoeboid sperm motility"/>
    <property type="evidence" value="ECO:0007669"/>
    <property type="project" value="UniProtKB-ARBA"/>
</dbReference>
<dbReference type="InterPro" id="IPR004843">
    <property type="entry name" value="Calcineurin-like_PHP"/>
</dbReference>
<dbReference type="GO" id="GO:0005634">
    <property type="term" value="C:nucleus"/>
    <property type="evidence" value="ECO:0007669"/>
    <property type="project" value="TreeGrafter"/>
</dbReference>
<dbReference type="InterPro" id="IPR050341">
    <property type="entry name" value="PP1_catalytic_subunit"/>
</dbReference>
<dbReference type="GO" id="GO:0005737">
    <property type="term" value="C:cytoplasm"/>
    <property type="evidence" value="ECO:0007669"/>
    <property type="project" value="TreeGrafter"/>
</dbReference>
<comment type="function">
    <text evidence="9">Probable phosphatase which plays a redundant role with gsp-4 in spermatogenesis by regulating sister chromatid segregation during meiosis. In addition, involved in sperm motility by controlling the dynamic disassembly of major sperm proteins (MSP) in the spermatozoan pseudopodium.</text>
</comment>
<dbReference type="InterPro" id="IPR029052">
    <property type="entry name" value="Metallo-depent_PP-like"/>
</dbReference>
<comment type="similarity">
    <text evidence="1 10">Belongs to the PPP phosphatase family.</text>
</comment>
<dbReference type="Gene3D" id="3.60.21.10">
    <property type="match status" value="1"/>
</dbReference>
<dbReference type="GO" id="GO:0031143">
    <property type="term" value="C:pseudopodium"/>
    <property type="evidence" value="ECO:0007669"/>
    <property type="project" value="UniProtKB-SubCell"/>
</dbReference>
<dbReference type="SUPFAM" id="SSF56300">
    <property type="entry name" value="Metallo-dependent phosphatases"/>
    <property type="match status" value="1"/>
</dbReference>
<evidence type="ECO:0000256" key="2">
    <source>
        <dbReference type="ARBA" id="ARBA00022723"/>
    </source>
</evidence>
<dbReference type="WBParaSite" id="PTRK_0000262300.1">
    <property type="protein sequence ID" value="PTRK_0000262300.1"/>
    <property type="gene ID" value="PTRK_0000262300"/>
</dbReference>
<dbReference type="InterPro" id="IPR006186">
    <property type="entry name" value="Ser/Thr-sp_prot-phosphatase"/>
</dbReference>
<reference evidence="13" key="1">
    <citation type="submission" date="2017-02" db="UniProtKB">
        <authorList>
            <consortium name="WormBaseParasite"/>
        </authorList>
    </citation>
    <scope>IDENTIFICATION</scope>
</reference>
<evidence type="ECO:0000256" key="3">
    <source>
        <dbReference type="ARBA" id="ARBA00022801"/>
    </source>
</evidence>
<dbReference type="GO" id="GO:0000785">
    <property type="term" value="C:chromatin"/>
    <property type="evidence" value="ECO:0007669"/>
    <property type="project" value="UniProtKB-ARBA"/>
</dbReference>
<organism evidence="12 13">
    <name type="scientific">Parastrongyloides trichosuri</name>
    <name type="common">Possum-specific nematode worm</name>
    <dbReference type="NCBI Taxonomy" id="131310"/>
    <lineage>
        <taxon>Eukaryota</taxon>
        <taxon>Metazoa</taxon>
        <taxon>Ecdysozoa</taxon>
        <taxon>Nematoda</taxon>
        <taxon>Chromadorea</taxon>
        <taxon>Rhabditida</taxon>
        <taxon>Tylenchina</taxon>
        <taxon>Panagrolaimomorpha</taxon>
        <taxon>Strongyloidoidea</taxon>
        <taxon>Strongyloididae</taxon>
        <taxon>Parastrongyloides</taxon>
    </lineage>
</organism>
<dbReference type="GO" id="GO:0031272">
    <property type="term" value="P:regulation of pseudopodium assembly"/>
    <property type="evidence" value="ECO:0007669"/>
    <property type="project" value="UniProtKB-ARBA"/>
</dbReference>
<feature type="domain" description="Serine/threonine specific protein phosphatases" evidence="11">
    <location>
        <begin position="130"/>
        <end position="135"/>
    </location>
</feature>
<comment type="catalytic activity">
    <reaction evidence="8 10">
        <text>O-phospho-L-threonyl-[protein] + H2O = L-threonyl-[protein] + phosphate</text>
        <dbReference type="Rhea" id="RHEA:47004"/>
        <dbReference type="Rhea" id="RHEA-COMP:11060"/>
        <dbReference type="Rhea" id="RHEA-COMP:11605"/>
        <dbReference type="ChEBI" id="CHEBI:15377"/>
        <dbReference type="ChEBI" id="CHEBI:30013"/>
        <dbReference type="ChEBI" id="CHEBI:43474"/>
        <dbReference type="ChEBI" id="CHEBI:61977"/>
        <dbReference type="EC" id="3.1.3.16"/>
    </reaction>
</comment>
<keyword evidence="12" id="KW-1185">Reference proteome</keyword>
<name>A0A0N4Z681_PARTI</name>
<dbReference type="FunFam" id="3.60.21.10:FF:000026">
    <property type="entry name" value="Serine/threonine-protein phosphatase"/>
    <property type="match status" value="1"/>
</dbReference>
<dbReference type="GO" id="GO:0018991">
    <property type="term" value="P:egg-laying behavior"/>
    <property type="evidence" value="ECO:0007669"/>
    <property type="project" value="UniProtKB-ARBA"/>
</dbReference>
<dbReference type="GO" id="GO:0007060">
    <property type="term" value="P:male meiosis chromosome segregation"/>
    <property type="evidence" value="ECO:0007669"/>
    <property type="project" value="UniProtKB-ARBA"/>
</dbReference>
<dbReference type="PROSITE" id="PS00125">
    <property type="entry name" value="SER_THR_PHOSPHATASE"/>
    <property type="match status" value="1"/>
</dbReference>
<comment type="catalytic activity">
    <reaction evidence="7">
        <text>O-phospho-L-seryl-[protein] + H2O = L-seryl-[protein] + phosphate</text>
        <dbReference type="Rhea" id="RHEA:20629"/>
        <dbReference type="Rhea" id="RHEA-COMP:9863"/>
        <dbReference type="Rhea" id="RHEA-COMP:11604"/>
        <dbReference type="ChEBI" id="CHEBI:15377"/>
        <dbReference type="ChEBI" id="CHEBI:29999"/>
        <dbReference type="ChEBI" id="CHEBI:43474"/>
        <dbReference type="ChEBI" id="CHEBI:83421"/>
        <dbReference type="EC" id="3.1.3.16"/>
    </reaction>
</comment>
<dbReference type="Pfam" id="PF00149">
    <property type="entry name" value="Metallophos"/>
    <property type="match status" value="1"/>
</dbReference>
<dbReference type="PANTHER" id="PTHR11668:SF199">
    <property type="entry name" value="SERINE_THREONINE-PROTEIN PHOSPHATASE"/>
    <property type="match status" value="1"/>
</dbReference>
<evidence type="ECO:0000256" key="4">
    <source>
        <dbReference type="ARBA" id="ARBA00022912"/>
    </source>
</evidence>
<comment type="subcellular location">
    <subcellularLocation>
        <location evidence="6">Cell projection</location>
        <location evidence="6">Pseudopodium</location>
    </subcellularLocation>
</comment>
<evidence type="ECO:0000256" key="5">
    <source>
        <dbReference type="ARBA" id="ARBA00023211"/>
    </source>
</evidence>
<keyword evidence="4" id="KW-0904">Protein phosphatase</keyword>
<keyword evidence="5" id="KW-0464">Manganese</keyword>
<accession>A0A0N4Z681</accession>
<evidence type="ECO:0000256" key="8">
    <source>
        <dbReference type="ARBA" id="ARBA00048336"/>
    </source>
</evidence>
<dbReference type="PANTHER" id="PTHR11668">
    <property type="entry name" value="SERINE/THREONINE PROTEIN PHOSPHATASE"/>
    <property type="match status" value="1"/>
</dbReference>
<dbReference type="GO" id="GO:0046872">
    <property type="term" value="F:metal ion binding"/>
    <property type="evidence" value="ECO:0007669"/>
    <property type="project" value="UniProtKB-KW"/>
</dbReference>